<dbReference type="InterPro" id="IPR036174">
    <property type="entry name" value="Znf_Sec23_Sec24_sf"/>
</dbReference>
<dbReference type="KEGG" id="nev:NTE_03001"/>
<sequence length="64" mass="7312">MTMSHKISCRACGEYLSPTAICTVCQEYVIWTCPRCERIDDVTHIHGYCRVAYKKIEIVKAKSA</sequence>
<dbReference type="SUPFAM" id="SSF82919">
    <property type="entry name" value="Zn-finger domain of Sec23/24"/>
    <property type="match status" value="1"/>
</dbReference>
<reference evidence="1 2" key="1">
    <citation type="journal article" date="2014" name="PLoS ONE">
        <title>Genome Sequence of Candidatus Nitrososphaera evergladensis from Group I.1b Enriched from Everglades Soil Reveals Novel Genomic Features of the Ammonia-Oxidizing Archaea.</title>
        <authorList>
            <person name="Zhalnina K.V."/>
            <person name="Dias R."/>
            <person name="Leonard M.T."/>
            <person name="Dorr de Quadros P."/>
            <person name="Camargo F.A."/>
            <person name="Drew J.C."/>
            <person name="Farmerie W.G."/>
            <person name="Daroub S.H."/>
            <person name="Triplett E.W."/>
        </authorList>
    </citation>
    <scope>NUCLEOTIDE SEQUENCE [LARGE SCALE GENOMIC DNA]</scope>
    <source>
        <strain evidence="1 2">SR1</strain>
    </source>
</reference>
<dbReference type="AlphaFoldDB" id="A0A075MTT6"/>
<name>A0A075MTT6_9ARCH</name>
<dbReference type="HOGENOM" id="CLU_2856920_0_0_2"/>
<evidence type="ECO:0000313" key="1">
    <source>
        <dbReference type="EMBL" id="AIF85036.1"/>
    </source>
</evidence>
<dbReference type="GO" id="GO:0006886">
    <property type="term" value="P:intracellular protein transport"/>
    <property type="evidence" value="ECO:0007669"/>
    <property type="project" value="InterPro"/>
</dbReference>
<accession>A0A075MTT6</accession>
<evidence type="ECO:0000313" key="2">
    <source>
        <dbReference type="Proteomes" id="UP000028194"/>
    </source>
</evidence>
<keyword evidence="2" id="KW-1185">Reference proteome</keyword>
<dbReference type="GO" id="GO:0030127">
    <property type="term" value="C:COPII vesicle coat"/>
    <property type="evidence" value="ECO:0007669"/>
    <property type="project" value="InterPro"/>
</dbReference>
<dbReference type="EMBL" id="CP007174">
    <property type="protein sequence ID" value="AIF85036.1"/>
    <property type="molecule type" value="Genomic_DNA"/>
</dbReference>
<dbReference type="STRING" id="1459636.NTE_03001"/>
<dbReference type="GO" id="GO:0006888">
    <property type="term" value="P:endoplasmic reticulum to Golgi vesicle-mediated transport"/>
    <property type="evidence" value="ECO:0007669"/>
    <property type="project" value="InterPro"/>
</dbReference>
<organism evidence="1 2">
    <name type="scientific">Candidatus Nitrososphaera evergladensis SR1</name>
    <dbReference type="NCBI Taxonomy" id="1459636"/>
    <lineage>
        <taxon>Archaea</taxon>
        <taxon>Nitrososphaerota</taxon>
        <taxon>Nitrososphaeria</taxon>
        <taxon>Nitrososphaerales</taxon>
        <taxon>Nitrososphaeraceae</taxon>
        <taxon>Nitrososphaera</taxon>
    </lineage>
</organism>
<dbReference type="GO" id="GO:0008270">
    <property type="term" value="F:zinc ion binding"/>
    <property type="evidence" value="ECO:0007669"/>
    <property type="project" value="InterPro"/>
</dbReference>
<protein>
    <submittedName>
        <fullName evidence="1">Uncharacterized protein</fullName>
    </submittedName>
</protein>
<proteinExistence type="predicted"/>
<dbReference type="Proteomes" id="UP000028194">
    <property type="component" value="Chromosome"/>
</dbReference>
<gene>
    <name evidence="1" type="ORF">NTE_03001</name>
</gene>